<comment type="caution">
    <text evidence="3">The sequence shown here is derived from an EMBL/GenBank/DDBJ whole genome shotgun (WGS) entry which is preliminary data.</text>
</comment>
<accession>A0A7W4IVM3</accession>
<dbReference type="PANTHER" id="PTHR42915:SF1">
    <property type="entry name" value="PEPTIDOGLYCAN BETA-N-ACETYLMURAMIDASE NAMZ"/>
    <property type="match status" value="1"/>
</dbReference>
<name>A0A7W4IVM3_9PROT</name>
<dbReference type="InterPro" id="IPR048503">
    <property type="entry name" value="NamZ_C"/>
</dbReference>
<protein>
    <submittedName>
        <fullName evidence="3">DUF1343 domain-containing protein</fullName>
    </submittedName>
</protein>
<proteinExistence type="predicted"/>
<keyword evidence="4" id="KW-1185">Reference proteome</keyword>
<evidence type="ECO:0000313" key="3">
    <source>
        <dbReference type="EMBL" id="MBB2169894.1"/>
    </source>
</evidence>
<dbReference type="PIRSF" id="PIRSF016719">
    <property type="entry name" value="UCP016719"/>
    <property type="match status" value="1"/>
</dbReference>
<reference evidence="3 4" key="1">
    <citation type="submission" date="2020-04" db="EMBL/GenBank/DDBJ databases">
        <title>Description of novel Gluconacetobacter.</title>
        <authorList>
            <person name="Sombolestani A."/>
        </authorList>
    </citation>
    <scope>NUCLEOTIDE SEQUENCE [LARGE SCALE GENOMIC DNA]</scope>
    <source>
        <strain evidence="3 4">LMG 27801</strain>
    </source>
</reference>
<dbReference type="RefSeq" id="WP_182987374.1">
    <property type="nucleotide sequence ID" value="NZ_JABEQD010000014.1"/>
</dbReference>
<dbReference type="Gene3D" id="3.90.1150.140">
    <property type="match status" value="1"/>
</dbReference>
<evidence type="ECO:0000313" key="4">
    <source>
        <dbReference type="Proteomes" id="UP000559860"/>
    </source>
</evidence>
<dbReference type="GO" id="GO:0033922">
    <property type="term" value="F:peptidoglycan beta-N-acetylmuramidase activity"/>
    <property type="evidence" value="ECO:0007669"/>
    <property type="project" value="InterPro"/>
</dbReference>
<dbReference type="InterPro" id="IPR048502">
    <property type="entry name" value="NamZ_N"/>
</dbReference>
<feature type="domain" description="Peptidoglycan beta-N-acetylmuramidase NamZ C-terminal" evidence="2">
    <location>
        <begin position="268"/>
        <end position="419"/>
    </location>
</feature>
<dbReference type="AlphaFoldDB" id="A0A7W4IVM3"/>
<dbReference type="PROSITE" id="PS51318">
    <property type="entry name" value="TAT"/>
    <property type="match status" value="1"/>
</dbReference>
<dbReference type="Pfam" id="PF20732">
    <property type="entry name" value="NamZ_C"/>
    <property type="match status" value="1"/>
</dbReference>
<sequence length="421" mass="45092">MTTTRRTALAGLGAGALAAAMPRSRAWADAPGALSRPVTTGFERLRADGYRLLAGHKVGLVANPTSTDRTLRHIADILHAVPGIQLQAIFGPEHGFRGSAPAGASEPRTTDPATGITVFDIYNTAGAPLEHILQTSGIDLLLFDIQDVGARFYTYASTLYDVMAACARLAIPVIVLDRPNPIGAQAPSGPVLQPAQASFIGRAPIALQHAMTMGELALFFHRYCLHPAGAPPRVVTMEGWSRALFFDQTGLPWIAPSPNMPTLETAIAYPGTCLFEGTVLSVGRGTALPFLQLGGPEVDAHPWVAALRQADLPGLAIRETWFTPSSSVDRDRLVHGLNLIVTDRRRFDALATGLALLCAARPLCQGPLWRGTGRTADLLFGTDSIRHAIDAGTAPRAIIANWQGELADFERRRRTVLLYHS</sequence>
<feature type="domain" description="Peptidoglycan beta-N-acetylmuramidase NamZ N-terminal" evidence="1">
    <location>
        <begin position="58"/>
        <end position="263"/>
    </location>
</feature>
<dbReference type="PANTHER" id="PTHR42915">
    <property type="entry name" value="HYPOTHETICAL 460 KDA PROTEIN IN FEUA-SIGW INTERGENIC REGION [PRECURSOR]"/>
    <property type="match status" value="1"/>
</dbReference>
<evidence type="ECO:0000259" key="1">
    <source>
        <dbReference type="Pfam" id="PF07075"/>
    </source>
</evidence>
<evidence type="ECO:0000259" key="2">
    <source>
        <dbReference type="Pfam" id="PF20732"/>
    </source>
</evidence>
<dbReference type="Proteomes" id="UP000559860">
    <property type="component" value="Unassembled WGS sequence"/>
</dbReference>
<organism evidence="3 4">
    <name type="scientific">Gluconacetobacter aggeris</name>
    <dbReference type="NCBI Taxonomy" id="1286186"/>
    <lineage>
        <taxon>Bacteria</taxon>
        <taxon>Pseudomonadati</taxon>
        <taxon>Pseudomonadota</taxon>
        <taxon>Alphaproteobacteria</taxon>
        <taxon>Acetobacterales</taxon>
        <taxon>Acetobacteraceae</taxon>
        <taxon>Gluconacetobacter</taxon>
    </lineage>
</organism>
<dbReference type="InterPro" id="IPR006311">
    <property type="entry name" value="TAT_signal"/>
</dbReference>
<dbReference type="Pfam" id="PF07075">
    <property type="entry name" value="NamZ_N"/>
    <property type="match status" value="1"/>
</dbReference>
<dbReference type="Gene3D" id="3.40.50.12170">
    <property type="entry name" value="Uncharacterised protein PF07075, DUF1343"/>
    <property type="match status" value="1"/>
</dbReference>
<dbReference type="EMBL" id="JABEQD010000014">
    <property type="protein sequence ID" value="MBB2169894.1"/>
    <property type="molecule type" value="Genomic_DNA"/>
</dbReference>
<dbReference type="InterPro" id="IPR008302">
    <property type="entry name" value="NamZ"/>
</dbReference>
<gene>
    <name evidence="3" type="ORF">HLH36_16340</name>
</gene>